<evidence type="ECO:0000313" key="7">
    <source>
        <dbReference type="EMBL" id="GAH74064.1"/>
    </source>
</evidence>
<dbReference type="Pfam" id="PF16912">
    <property type="entry name" value="Glu_dehyd_C"/>
    <property type="match status" value="1"/>
</dbReference>
<dbReference type="Gene3D" id="3.40.50.720">
    <property type="entry name" value="NAD(P)-binding Rossmann-like Domain"/>
    <property type="match status" value="1"/>
</dbReference>
<organism evidence="7">
    <name type="scientific">marine sediment metagenome</name>
    <dbReference type="NCBI Taxonomy" id="412755"/>
    <lineage>
        <taxon>unclassified sequences</taxon>
        <taxon>metagenomes</taxon>
        <taxon>ecological metagenomes</taxon>
    </lineage>
</organism>
<keyword evidence="3" id="KW-0862">Zinc</keyword>
<dbReference type="InterPro" id="IPR031640">
    <property type="entry name" value="Glu_dehyd_C"/>
</dbReference>
<evidence type="ECO:0000256" key="4">
    <source>
        <dbReference type="ARBA" id="ARBA00023002"/>
    </source>
</evidence>
<comment type="caution">
    <text evidence="7">The sequence shown here is derived from an EMBL/GenBank/DDBJ whole genome shotgun (WGS) entry which is preliminary data.</text>
</comment>
<dbReference type="InterPro" id="IPR011032">
    <property type="entry name" value="GroES-like_sf"/>
</dbReference>
<dbReference type="GO" id="GO:0016491">
    <property type="term" value="F:oxidoreductase activity"/>
    <property type="evidence" value="ECO:0007669"/>
    <property type="project" value="UniProtKB-KW"/>
</dbReference>
<dbReference type="InterPro" id="IPR013154">
    <property type="entry name" value="ADH-like_N"/>
</dbReference>
<evidence type="ECO:0000259" key="5">
    <source>
        <dbReference type="Pfam" id="PF08240"/>
    </source>
</evidence>
<dbReference type="SUPFAM" id="SSF50129">
    <property type="entry name" value="GroES-like"/>
    <property type="match status" value="1"/>
</dbReference>
<dbReference type="PANTHER" id="PTHR43189">
    <property type="entry name" value="ZINC-TYPE ALCOHOL DEHYDROGENASE-LIKE PROTEIN C1198.01-RELATED"/>
    <property type="match status" value="1"/>
</dbReference>
<dbReference type="InterPro" id="IPR036291">
    <property type="entry name" value="NAD(P)-bd_dom_sf"/>
</dbReference>
<accession>X1J6W1</accession>
<evidence type="ECO:0008006" key="8">
    <source>
        <dbReference type="Google" id="ProtNLM"/>
    </source>
</evidence>
<feature type="non-terminal residue" evidence="7">
    <location>
        <position position="256"/>
    </location>
</feature>
<evidence type="ECO:0000256" key="1">
    <source>
        <dbReference type="ARBA" id="ARBA00001947"/>
    </source>
</evidence>
<evidence type="ECO:0000256" key="2">
    <source>
        <dbReference type="ARBA" id="ARBA00022723"/>
    </source>
</evidence>
<dbReference type="SUPFAM" id="SSF51735">
    <property type="entry name" value="NAD(P)-binding Rossmann-fold domains"/>
    <property type="match status" value="1"/>
</dbReference>
<gene>
    <name evidence="7" type="ORF">S03H2_41966</name>
</gene>
<evidence type="ECO:0000259" key="6">
    <source>
        <dbReference type="Pfam" id="PF16912"/>
    </source>
</evidence>
<feature type="domain" description="Alcohol dehydrogenase-like N-terminal" evidence="5">
    <location>
        <begin position="26"/>
        <end position="138"/>
    </location>
</feature>
<protein>
    <recommendedName>
        <fullName evidence="8">Glucose dehydrogenase</fullName>
    </recommendedName>
</protein>
<dbReference type="AlphaFoldDB" id="X1J6W1"/>
<dbReference type="GO" id="GO:0046872">
    <property type="term" value="F:metal ion binding"/>
    <property type="evidence" value="ECO:0007669"/>
    <property type="project" value="UniProtKB-KW"/>
</dbReference>
<comment type="cofactor">
    <cofactor evidence="1">
        <name>Zn(2+)</name>
        <dbReference type="ChEBI" id="CHEBI:29105"/>
    </cofactor>
</comment>
<dbReference type="Gene3D" id="3.90.180.10">
    <property type="entry name" value="Medium-chain alcohol dehydrogenases, catalytic domain"/>
    <property type="match status" value="1"/>
</dbReference>
<keyword evidence="4" id="KW-0560">Oxidoreductase</keyword>
<sequence length="256" mass="27606">MKAGVVKPGEKDSARLIEMDMPVISSGQALVRLLELGIDGTDMEINRGEYGEAPPDEDFIVLGHEAVGQIENPGTTKLGKGDLVVPLVRRPDGCVNCRSGKPDMCIKGNYRECGIRGAHGFLREYLVEEPDFLVRVPKQLRNIAVLTEPTSIATKGIEQVIEFHSRSNNPIEVALVLGAGPLGLLSTALLRLHDFNTYTLDIVPRSNPKARLIEAIGATYLDGRESVVTALPQKLGNLDLIVEATGNSTVAFQAIG</sequence>
<dbReference type="PANTHER" id="PTHR43189:SF2">
    <property type="entry name" value="GLUCOSE 1-DEHYDROGENASE"/>
    <property type="match status" value="1"/>
</dbReference>
<feature type="domain" description="Glucose dehydrogenase C-terminal" evidence="6">
    <location>
        <begin position="143"/>
        <end position="255"/>
    </location>
</feature>
<dbReference type="EMBL" id="BARU01026096">
    <property type="protein sequence ID" value="GAH74064.1"/>
    <property type="molecule type" value="Genomic_DNA"/>
</dbReference>
<name>X1J6W1_9ZZZZ</name>
<evidence type="ECO:0000256" key="3">
    <source>
        <dbReference type="ARBA" id="ARBA00022833"/>
    </source>
</evidence>
<keyword evidence="2" id="KW-0479">Metal-binding</keyword>
<proteinExistence type="predicted"/>
<dbReference type="Pfam" id="PF08240">
    <property type="entry name" value="ADH_N"/>
    <property type="match status" value="1"/>
</dbReference>
<reference evidence="7" key="1">
    <citation type="journal article" date="2014" name="Front. Microbiol.">
        <title>High frequency of phylogenetically diverse reductive dehalogenase-homologous genes in deep subseafloor sedimentary metagenomes.</title>
        <authorList>
            <person name="Kawai M."/>
            <person name="Futagami T."/>
            <person name="Toyoda A."/>
            <person name="Takaki Y."/>
            <person name="Nishi S."/>
            <person name="Hori S."/>
            <person name="Arai W."/>
            <person name="Tsubouchi T."/>
            <person name="Morono Y."/>
            <person name="Uchiyama I."/>
            <person name="Ito T."/>
            <person name="Fujiyama A."/>
            <person name="Inagaki F."/>
            <person name="Takami H."/>
        </authorList>
    </citation>
    <scope>NUCLEOTIDE SEQUENCE</scope>
    <source>
        <strain evidence="7">Expedition CK06-06</strain>
    </source>
</reference>